<dbReference type="InterPro" id="IPR042047">
    <property type="entry name" value="SleB_dom1"/>
</dbReference>
<accession>A0A6M4EKF8</accession>
<keyword evidence="2" id="KW-1185">Reference proteome</keyword>
<evidence type="ECO:0000313" key="2">
    <source>
        <dbReference type="Proteomes" id="UP000502509"/>
    </source>
</evidence>
<dbReference type="Proteomes" id="UP000502509">
    <property type="component" value="Segment"/>
</dbReference>
<proteinExistence type="predicted"/>
<gene>
    <name evidence="1" type="ORF">SSBP1_gp38</name>
</gene>
<sequence>MKLPELSEVQFQASAQSQAFDPLKLPDPNPQLAQNLSIIQQSFANLAQSGTANAQADYGMQDRSFLEQFAELVPKAVNTAIQLQQTDVAIQMARADDRYYQMLEQGLIPQNGELLSIEQQEKAKDNITKVGAAEAAQQTGNYDVVRGILNFSNHGEIALRRRTAQHMFTNVYPDWMKTQLETNDTAVMVENEDGQLVEVAINQKNLPDYQHKQIMSHLRTAFMGHELLADTNNDLIQKEMAIGFKTDAAISTAYSRNTRANDGTARFTSGYTNMFDEFNKGNMASLGQFQVDAASMYDKKGVNLINTPAEFYKRLISDIGTAAENGAEFPIGEFIENATFADGKTFMERAPLQARLLMRTYRDKRRTYLANKLKADTQDLKFGITEAYKTLTEENAPVSDFVALKTTTRQRAAELGIDASDMLKVVDQQIRIGSYGADQLTKLREEAEIALATGNASQTADYYLHPVVGPEFREKVDKQVQRVETPEYKVNSKEISTTIGGATKGTMVDPLGNLKGQAVQVNAHYQRIFDDKYAELLEQNAQLPEDKKTDRLTPKAIADQARDAALSQWQKDSQDEKHKYYVNPKNGNFDNFPVPAVDQAEVTQNSNVRTITSGAKTQKGVLSQVAAQPQLVLSRDEAADAITNFSSTGIIPPTILTLQKKINEAAGKYVIQNPMELVQAAAQGYGDLKPNEVVQAPAFLQRAGTTSQKRQWMADLLGLQGNNYTQPDKYGPVAQMPTRPGMPNVAPVFQGETPEGLTGLSANDYRELGFIVSKEAGPGDDKYAVAASVINRLATGGFGNTIAEIGRRPGQYEAVYTGKAYYSDELTQDLASPEGQKKIAQMLILLDGRTDFKGQSQLGNRDPDNDPMVDPLGNFFHYAGQTGMGPYTGTVNRNYRRFLK</sequence>
<name>A0A6M4EKF8_9CAUD</name>
<dbReference type="Gene3D" id="1.10.10.2520">
    <property type="entry name" value="Cell wall hydrolase SleB, domain 1"/>
    <property type="match status" value="1"/>
</dbReference>
<dbReference type="EMBL" id="MT424636">
    <property type="protein sequence ID" value="QJQ82604.1"/>
    <property type="molecule type" value="Genomic_DNA"/>
</dbReference>
<evidence type="ECO:0000313" key="1">
    <source>
        <dbReference type="EMBL" id="QJQ82604.1"/>
    </source>
</evidence>
<organism evidence="1 2">
    <name type="scientific">Synechococcus phage S-SBP1</name>
    <dbReference type="NCBI Taxonomy" id="2735125"/>
    <lineage>
        <taxon>Viruses</taxon>
        <taxon>Duplodnaviria</taxon>
        <taxon>Heunggongvirae</taxon>
        <taxon>Uroviricota</taxon>
        <taxon>Caudoviricetes</taxon>
        <taxon>Autographivirales</taxon>
        <taxon>Sechaudvirinae</taxon>
        <taxon>Spiovirus</taxon>
        <taxon>Spiovirus sbp1</taxon>
    </lineage>
</organism>
<protein>
    <submittedName>
        <fullName evidence="1">Uncharacterized protein</fullName>
    </submittedName>
</protein>
<reference evidence="1 2" key="1">
    <citation type="submission" date="2020-05" db="EMBL/GenBank/DDBJ databases">
        <title>Programmed transcriptomes of a marine cyanopodovirus and its Synechococcus host during infection.</title>
        <authorList>
            <person name="Huang S."/>
        </authorList>
    </citation>
    <scope>NUCLEOTIDE SEQUENCE [LARGE SCALE GENOMIC DNA]</scope>
</reference>